<reference evidence="1" key="1">
    <citation type="submission" date="2022-01" db="EMBL/GenBank/DDBJ databases">
        <authorList>
            <person name="Criscuolo A."/>
        </authorList>
    </citation>
    <scope>NUCLEOTIDE SEQUENCE</scope>
    <source>
        <strain evidence="1">CIP111891</strain>
    </source>
</reference>
<dbReference type="RefSeq" id="WP_236283897.1">
    <property type="nucleotide sequence ID" value="NZ_CAKMMW010000001.1"/>
</dbReference>
<name>A0ABM9BNQ5_9BACL</name>
<protein>
    <submittedName>
        <fullName evidence="1">Uncharacterized protein</fullName>
    </submittedName>
</protein>
<gene>
    <name evidence="1" type="ORF">PAECIP111891_00034</name>
</gene>
<sequence>MFEKEYEIFWNKQVRQAQGQRLDMLGRDLTGTKKLLEVVLLPVLGTFEGLELEFEMISLSGVKIYGDVCHPKLRKLASLCTLRKLQETGSHSKGHGREVSRCLGTHISRIAEMSLRKRRVSVKETCTNGLADSAMHRVLGCFSYRFINGKF</sequence>
<dbReference type="Proteomes" id="UP000838821">
    <property type="component" value="Unassembled WGS sequence"/>
</dbReference>
<comment type="caution">
    <text evidence="1">The sequence shown here is derived from an EMBL/GenBank/DDBJ whole genome shotgun (WGS) entry which is preliminary data.</text>
</comment>
<proteinExistence type="predicted"/>
<organism evidence="1 2">
    <name type="scientific">Paenibacillus allorhizoplanae</name>
    <dbReference type="NCBI Taxonomy" id="2905648"/>
    <lineage>
        <taxon>Bacteria</taxon>
        <taxon>Bacillati</taxon>
        <taxon>Bacillota</taxon>
        <taxon>Bacilli</taxon>
        <taxon>Bacillales</taxon>
        <taxon>Paenibacillaceae</taxon>
        <taxon>Paenibacillus</taxon>
    </lineage>
</organism>
<dbReference type="EMBL" id="CAKMMW010000001">
    <property type="protein sequence ID" value="CAH1191586.1"/>
    <property type="molecule type" value="Genomic_DNA"/>
</dbReference>
<evidence type="ECO:0000313" key="1">
    <source>
        <dbReference type="EMBL" id="CAH1191586.1"/>
    </source>
</evidence>
<evidence type="ECO:0000313" key="2">
    <source>
        <dbReference type="Proteomes" id="UP000838821"/>
    </source>
</evidence>
<keyword evidence="2" id="KW-1185">Reference proteome</keyword>
<accession>A0ABM9BNQ5</accession>